<dbReference type="Proteomes" id="UP000499080">
    <property type="component" value="Unassembled WGS sequence"/>
</dbReference>
<keyword evidence="2" id="KW-1185">Reference proteome</keyword>
<reference evidence="1 2" key="1">
    <citation type="journal article" date="2019" name="Sci. Rep.">
        <title>Orb-weaving spider Araneus ventricosus genome elucidates the spidroin gene catalogue.</title>
        <authorList>
            <person name="Kono N."/>
            <person name="Nakamura H."/>
            <person name="Ohtoshi R."/>
            <person name="Moran D.A.P."/>
            <person name="Shinohara A."/>
            <person name="Yoshida Y."/>
            <person name="Fujiwara M."/>
            <person name="Mori M."/>
            <person name="Tomita M."/>
            <person name="Arakawa K."/>
        </authorList>
    </citation>
    <scope>NUCLEOTIDE SEQUENCE [LARGE SCALE GENOMIC DNA]</scope>
</reference>
<gene>
    <name evidence="1" type="ORF">AVEN_13086_1</name>
</gene>
<dbReference type="EMBL" id="BGPR01006011">
    <property type="protein sequence ID" value="GBN15335.1"/>
    <property type="molecule type" value="Genomic_DNA"/>
</dbReference>
<sequence length="95" mass="10935">MYVKEESNKSSSEVKARGVFTPNPPFVQFHSYVHPTITICNGHLSSLFYDKDEPSKCALLCYRLRKLAEIKGKIVQKNLMPVWDEYRAVLQGRNS</sequence>
<accession>A0A4Y2LKM8</accession>
<comment type="caution">
    <text evidence="1">The sequence shown here is derived from an EMBL/GenBank/DDBJ whole genome shotgun (WGS) entry which is preliminary data.</text>
</comment>
<dbReference type="AlphaFoldDB" id="A0A4Y2LKM8"/>
<name>A0A4Y2LKM8_ARAVE</name>
<proteinExistence type="predicted"/>
<evidence type="ECO:0000313" key="2">
    <source>
        <dbReference type="Proteomes" id="UP000499080"/>
    </source>
</evidence>
<evidence type="ECO:0000313" key="1">
    <source>
        <dbReference type="EMBL" id="GBN15335.1"/>
    </source>
</evidence>
<protein>
    <submittedName>
        <fullName evidence="1">Uncharacterized protein</fullName>
    </submittedName>
</protein>
<organism evidence="1 2">
    <name type="scientific">Araneus ventricosus</name>
    <name type="common">Orbweaver spider</name>
    <name type="synonym">Epeira ventricosa</name>
    <dbReference type="NCBI Taxonomy" id="182803"/>
    <lineage>
        <taxon>Eukaryota</taxon>
        <taxon>Metazoa</taxon>
        <taxon>Ecdysozoa</taxon>
        <taxon>Arthropoda</taxon>
        <taxon>Chelicerata</taxon>
        <taxon>Arachnida</taxon>
        <taxon>Araneae</taxon>
        <taxon>Araneomorphae</taxon>
        <taxon>Entelegynae</taxon>
        <taxon>Araneoidea</taxon>
        <taxon>Araneidae</taxon>
        <taxon>Araneus</taxon>
    </lineage>
</organism>